<gene>
    <name evidence="2" type="ORF">M1O15_16855</name>
</gene>
<keyword evidence="1" id="KW-1133">Transmembrane helix</keyword>
<organism evidence="2 3">
    <name type="scientific">Streptomyces lichenis</name>
    <dbReference type="NCBI Taxonomy" id="2306967"/>
    <lineage>
        <taxon>Bacteria</taxon>
        <taxon>Bacillati</taxon>
        <taxon>Actinomycetota</taxon>
        <taxon>Actinomycetes</taxon>
        <taxon>Kitasatosporales</taxon>
        <taxon>Streptomycetaceae</taxon>
        <taxon>Streptomyces</taxon>
    </lineage>
</organism>
<feature type="transmembrane region" description="Helical" evidence="1">
    <location>
        <begin position="63"/>
        <end position="84"/>
    </location>
</feature>
<proteinExistence type="predicted"/>
<keyword evidence="1" id="KW-0812">Transmembrane</keyword>
<keyword evidence="1" id="KW-0472">Membrane</keyword>
<dbReference type="InterPro" id="IPR047789">
    <property type="entry name" value="CU044_5270-like"/>
</dbReference>
<dbReference type="EMBL" id="JALPTH010000015">
    <property type="protein sequence ID" value="MCK8679033.1"/>
    <property type="molecule type" value="Genomic_DNA"/>
</dbReference>
<dbReference type="NCBIfam" id="NF038083">
    <property type="entry name" value="CU044_5270_fam"/>
    <property type="match status" value="1"/>
</dbReference>
<dbReference type="RefSeq" id="WP_248634694.1">
    <property type="nucleotide sequence ID" value="NZ_JALPTH010000015.1"/>
</dbReference>
<protein>
    <submittedName>
        <fullName evidence="2">CU044_5270 family protein</fullName>
    </submittedName>
</protein>
<keyword evidence="3" id="KW-1185">Reference proteome</keyword>
<name>A0ABT0ICI4_9ACTN</name>
<reference evidence="2 3" key="1">
    <citation type="submission" date="2022-04" db="EMBL/GenBank/DDBJ databases">
        <title>Streptomyces sp. nov. LCR6-01 isolated from Lichen of Dirinaria sp.</title>
        <authorList>
            <person name="Kanchanasin P."/>
            <person name="Tanasupawat S."/>
            <person name="Phongsopitanun W."/>
        </authorList>
    </citation>
    <scope>NUCLEOTIDE SEQUENCE [LARGE SCALE GENOMIC DNA]</scope>
    <source>
        <strain evidence="2 3">LCR6-01</strain>
    </source>
</reference>
<sequence length="340" mass="36879">MNDTPDSFEIKELARLLPEPIAPDLPQRAHDLHKERLMRLIDQDQRNATAPAPARRPVLRRPAVLLPAAGLAVAGALAAVLALGPAPTGPGTLEAKAATGTPAAELVLDRASTVALAMDAEPVGENDFVYVRGMVRAADLTSGKPVLEPLHQWEAWFPQRPGKVRKIGYTRENGEITQLNGEVEAQAAGGTAPGFDRPTYRWLAELPNDPEELLKRLRELPRVQRSEDRDQAVFEEIGALVCAKLMPPETAAMLYRATALIPGVRSAPDATDATGRHGIGIVRDSRNGERTEWVFDKDYTLLGSRTYLVRDTPMGPKGTLLDAIAIQERGVVGKVGDRPN</sequence>
<evidence type="ECO:0000256" key="1">
    <source>
        <dbReference type="SAM" id="Phobius"/>
    </source>
</evidence>
<evidence type="ECO:0000313" key="3">
    <source>
        <dbReference type="Proteomes" id="UP001522868"/>
    </source>
</evidence>
<evidence type="ECO:0000313" key="2">
    <source>
        <dbReference type="EMBL" id="MCK8679033.1"/>
    </source>
</evidence>
<accession>A0ABT0ICI4</accession>
<comment type="caution">
    <text evidence="2">The sequence shown here is derived from an EMBL/GenBank/DDBJ whole genome shotgun (WGS) entry which is preliminary data.</text>
</comment>
<dbReference type="Proteomes" id="UP001522868">
    <property type="component" value="Unassembled WGS sequence"/>
</dbReference>